<feature type="transmembrane region" description="Helical" evidence="2">
    <location>
        <begin position="199"/>
        <end position="218"/>
    </location>
</feature>
<feature type="transmembrane region" description="Helical" evidence="2">
    <location>
        <begin position="81"/>
        <end position="100"/>
    </location>
</feature>
<keyword evidence="2" id="KW-0472">Membrane</keyword>
<sequence length="283" mass="29504">MAEKAGSSSGTTGTGPEEPPRSADLKGGPGHTVLLALVLAVPVTKVAYTVGGGGAARDVFVGMEPANWPDVLIGMVLTDPLLASVLAVVVSRVVFALFAARGAVPMGGGFWAVVQRVALTVVNPIAVGVVDACFFGPWWGLGTGLAAYALRKGVVVEYRTGRCRPHGHRAGRPATAGAHREGDGRPSPGLRRVAALEQWVALGLTTVALPALCFVSALDGQAWTSIVRCQVTDGTRSESNRLIELGRKGNGVVGWNLDTEEISNGLGCTGEESLYVREPWWRG</sequence>
<feature type="compositionally biased region" description="Low complexity" evidence="1">
    <location>
        <begin position="1"/>
        <end position="16"/>
    </location>
</feature>
<feature type="transmembrane region" description="Helical" evidence="2">
    <location>
        <begin position="121"/>
        <end position="141"/>
    </location>
</feature>
<evidence type="ECO:0000313" key="4">
    <source>
        <dbReference type="Proteomes" id="UP000253779"/>
    </source>
</evidence>
<gene>
    <name evidence="3" type="ORF">DTW94_02760</name>
</gene>
<keyword evidence="2" id="KW-1133">Transmembrane helix</keyword>
<protein>
    <submittedName>
        <fullName evidence="3">Uncharacterized protein</fullName>
    </submittedName>
</protein>
<proteinExistence type="predicted"/>
<feature type="region of interest" description="Disordered" evidence="1">
    <location>
        <begin position="1"/>
        <end position="25"/>
    </location>
</feature>
<evidence type="ECO:0000256" key="2">
    <source>
        <dbReference type="SAM" id="Phobius"/>
    </source>
</evidence>
<dbReference type="RefSeq" id="WP_114929390.1">
    <property type="nucleotide sequence ID" value="NZ_CP030930.1"/>
</dbReference>
<evidence type="ECO:0000256" key="1">
    <source>
        <dbReference type="SAM" id="MobiDB-lite"/>
    </source>
</evidence>
<reference evidence="3 4" key="1">
    <citation type="submission" date="2018-07" db="EMBL/GenBank/DDBJ databases">
        <title>Complete genome sequence of soil actinomycete Streptomyces cavourensis tj430.</title>
        <authorList>
            <person name="Wang P."/>
            <person name="Huang Y."/>
        </authorList>
    </citation>
    <scope>NUCLEOTIDE SEQUENCE [LARGE SCALE GENOMIC DNA]</scope>
    <source>
        <strain evidence="3 4">TJ430</strain>
    </source>
</reference>
<organism evidence="3 4">
    <name type="scientific">Streptomyces cavourensis</name>
    <dbReference type="NCBI Taxonomy" id="67258"/>
    <lineage>
        <taxon>Bacteria</taxon>
        <taxon>Bacillati</taxon>
        <taxon>Actinomycetota</taxon>
        <taxon>Actinomycetes</taxon>
        <taxon>Kitasatosporales</taxon>
        <taxon>Streptomycetaceae</taxon>
        <taxon>Streptomyces</taxon>
    </lineage>
</organism>
<dbReference type="AlphaFoldDB" id="A0AAD0Q180"/>
<name>A0AAD0Q180_9ACTN</name>
<dbReference type="Proteomes" id="UP000253779">
    <property type="component" value="Chromosome"/>
</dbReference>
<feature type="region of interest" description="Disordered" evidence="1">
    <location>
        <begin position="166"/>
        <end position="187"/>
    </location>
</feature>
<accession>A0AAD0Q180</accession>
<keyword evidence="2" id="KW-0812">Transmembrane</keyword>
<dbReference type="EMBL" id="CP030930">
    <property type="protein sequence ID" value="AXI70319.1"/>
    <property type="molecule type" value="Genomic_DNA"/>
</dbReference>
<evidence type="ECO:0000313" key="3">
    <source>
        <dbReference type="EMBL" id="AXI70319.1"/>
    </source>
</evidence>